<dbReference type="Gene3D" id="1.10.3210.10">
    <property type="entry name" value="Hypothetical protein af1432"/>
    <property type="match status" value="2"/>
</dbReference>
<dbReference type="Pfam" id="PF13023">
    <property type="entry name" value="HD_3"/>
    <property type="match status" value="1"/>
</dbReference>
<reference evidence="3 5" key="3">
    <citation type="submission" date="2019-08" db="EMBL/GenBank/DDBJ databases">
        <authorList>
            <person name="Kuhnert P."/>
        </authorList>
    </citation>
    <scope>NUCLEOTIDE SEQUENCE [LARGE SCALE GENOMIC DNA]</scope>
    <source>
        <strain evidence="3 5">B36.5</strain>
    </source>
</reference>
<evidence type="ECO:0000313" key="2">
    <source>
        <dbReference type="EMBL" id="CEM60613.1"/>
    </source>
</evidence>
<evidence type="ECO:0000259" key="1">
    <source>
        <dbReference type="Pfam" id="PF13023"/>
    </source>
</evidence>
<proteinExistence type="predicted"/>
<organism evidence="2 4">
    <name type="scientific">Treponema phagedenis</name>
    <dbReference type="NCBI Taxonomy" id="162"/>
    <lineage>
        <taxon>Bacteria</taxon>
        <taxon>Pseudomonadati</taxon>
        <taxon>Spirochaetota</taxon>
        <taxon>Spirochaetia</taxon>
        <taxon>Spirochaetales</taxon>
        <taxon>Treponemataceae</taxon>
        <taxon>Treponema</taxon>
    </lineage>
</organism>
<dbReference type="AlphaFoldDB" id="A0A0B7GQB0"/>
<evidence type="ECO:0000313" key="3">
    <source>
        <dbReference type="EMBL" id="QEJ98527.1"/>
    </source>
</evidence>
<reference evidence="4" key="2">
    <citation type="submission" date="2015-01" db="EMBL/GenBank/DDBJ databases">
        <authorList>
            <person name="Manzoor Shahid"/>
            <person name="Zubair Saima"/>
        </authorList>
    </citation>
    <scope>NUCLEOTIDE SEQUENCE [LARGE SCALE GENOMIC DNA]</scope>
    <source>
        <strain evidence="4">V1</strain>
    </source>
</reference>
<sequence length="398" mass="46463">MFNKAIVLKLFEAFSIQRWNDLIRPFDMVEMDKTAEKMFLAYIIGKYEEKSGKVIDWNKIIDNAFFELLRKIALSDIKAPVQRIIRSEYPEEYQKLNLWVFKKYETLFSGTPLLDDFFAYLNEKSDYNDISLRVLRAAHKYSTIREFEMLKMVNEPFRLSKIAPVLEQDIEDFTDLRGMQLLITKRKPYALITEIEKLRFQIRWNQTPRVPETSVLGHSYFVAALTLLMSKTLGRSRHRTYNNFFGALFHDLPEAVTRDIISPVKQATEHLPDIVKDIEDKIVSEELVPLMDAFYRDEVLYYIQDEFENRILKGGKTCIVDYADLESKYAEPKYKAIDGALIRTADQIAAFVEADSSIEYGIKSDHLLEGRNKILQRYPKGTGVNGLAVDLFFNAYRN</sequence>
<dbReference type="GeneID" id="57753769"/>
<dbReference type="RefSeq" id="WP_024752010.1">
    <property type="nucleotide sequence ID" value="NZ_CDNC01000001.1"/>
</dbReference>
<name>A0A0B7GQB0_TREPH</name>
<protein>
    <submittedName>
        <fullName evidence="3">HD domain-containing protein</fullName>
    </submittedName>
</protein>
<evidence type="ECO:0000313" key="4">
    <source>
        <dbReference type="Proteomes" id="UP000042527"/>
    </source>
</evidence>
<dbReference type="EMBL" id="CDNC01000001">
    <property type="protein sequence ID" value="CEM60613.1"/>
    <property type="molecule type" value="Genomic_DNA"/>
</dbReference>
<reference evidence="2" key="1">
    <citation type="submission" date="2015-01" db="EMBL/GenBank/DDBJ databases">
        <authorList>
            <person name="Xiang T."/>
            <person name="Song Y."/>
            <person name="Huang L."/>
            <person name="Wang B."/>
            <person name="Wu P."/>
        </authorList>
    </citation>
    <scope>NUCLEOTIDE SEQUENCE [LARGE SCALE GENOMIC DNA]</scope>
    <source>
        <strain evidence="2">V1</strain>
    </source>
</reference>
<dbReference type="SUPFAM" id="SSF109604">
    <property type="entry name" value="HD-domain/PDEase-like"/>
    <property type="match status" value="1"/>
</dbReference>
<dbReference type="InterPro" id="IPR006674">
    <property type="entry name" value="HD_domain"/>
</dbReference>
<gene>
    <name evidence="3" type="ORF">FUT82_11320</name>
    <name evidence="2" type="ORF">TPHV1_10281</name>
</gene>
<dbReference type="OrthoDB" id="9812744at2"/>
<accession>A0A0B7GQB0</accession>
<evidence type="ECO:0000313" key="5">
    <source>
        <dbReference type="Proteomes" id="UP000323594"/>
    </source>
</evidence>
<feature type="domain" description="HD" evidence="1">
    <location>
        <begin position="195"/>
        <end position="373"/>
    </location>
</feature>
<dbReference type="Proteomes" id="UP000323594">
    <property type="component" value="Chromosome"/>
</dbReference>
<dbReference type="Proteomes" id="UP000042527">
    <property type="component" value="Unassembled WGS sequence"/>
</dbReference>
<keyword evidence="4" id="KW-1185">Reference proteome</keyword>
<dbReference type="EMBL" id="CP042817">
    <property type="protein sequence ID" value="QEJ98527.1"/>
    <property type="molecule type" value="Genomic_DNA"/>
</dbReference>